<dbReference type="AlphaFoldDB" id="A0A3A8EX11"/>
<dbReference type="RefSeq" id="WP_120370275.1">
    <property type="nucleotide sequence ID" value="NZ_RAXU01000010.1"/>
</dbReference>
<reference evidence="1 2" key="1">
    <citation type="submission" date="2018-09" db="EMBL/GenBank/DDBJ databases">
        <title>The draft genome of Acinetobacter spp. strains.</title>
        <authorList>
            <person name="Qin J."/>
            <person name="Feng Y."/>
            <person name="Zong Z."/>
        </authorList>
    </citation>
    <scope>NUCLEOTIDE SEQUENCE [LARGE SCALE GENOMIC DNA]</scope>
    <source>
        <strain evidence="1 2">WCHAc060096</strain>
    </source>
</reference>
<gene>
    <name evidence="1" type="ORF">D7V21_09570</name>
</gene>
<name>A0A3A8EX11_9GAMM</name>
<sequence length="143" mass="16224">MKILVGIDTGVNTGFAVAVDEGKGGDLIQVISLTITQAMARVIELCELYSKSQVYLYIEDPRKRTWFTGGREKAQGVGSVKRDAQIWENWCKENKIKYTLVHPKDNCTKYKSDTFKKVTGWMGRTNEHARDAAMLVHRRSVRA</sequence>
<comment type="caution">
    <text evidence="1">The sequence shown here is derived from an EMBL/GenBank/DDBJ whole genome shotgun (WGS) entry which is preliminary data.</text>
</comment>
<evidence type="ECO:0000313" key="2">
    <source>
        <dbReference type="Proteomes" id="UP000269001"/>
    </source>
</evidence>
<keyword evidence="2" id="KW-1185">Reference proteome</keyword>
<dbReference type="Proteomes" id="UP000269001">
    <property type="component" value="Unassembled WGS sequence"/>
</dbReference>
<accession>A0A3A8EX11</accession>
<organism evidence="1 2">
    <name type="scientific">Acinetobacter guerrae</name>
    <dbReference type="NCBI Taxonomy" id="1843371"/>
    <lineage>
        <taxon>Bacteria</taxon>
        <taxon>Pseudomonadati</taxon>
        <taxon>Pseudomonadota</taxon>
        <taxon>Gammaproteobacteria</taxon>
        <taxon>Moraxellales</taxon>
        <taxon>Moraxellaceae</taxon>
        <taxon>Acinetobacter</taxon>
    </lineage>
</organism>
<proteinExistence type="predicted"/>
<evidence type="ECO:0000313" key="1">
    <source>
        <dbReference type="EMBL" id="RKG33411.1"/>
    </source>
</evidence>
<dbReference type="EMBL" id="RAXU01000010">
    <property type="protein sequence ID" value="RKG33411.1"/>
    <property type="molecule type" value="Genomic_DNA"/>
</dbReference>
<protein>
    <submittedName>
        <fullName evidence="1">Uncharacterized protein</fullName>
    </submittedName>
</protein>